<proteinExistence type="predicted"/>
<sequence length="160" mass="17845">MAKFQEAQEAYDKLAELHDAALVDKAALRELRPVAQKAYLELQQLDSFADTEWREVTNRQPSEPDQKKVQSFLAGASIVLGKWTKQLESFSAFHSRALELVPELAPPFEGQCSEQAAAESRSLLGDESIGVVRACWPLRFGSLNKELRERAGEPREGCGK</sequence>
<reference evidence="1" key="1">
    <citation type="journal article" date="2015" name="Genome Biol. Evol.">
        <title>Organellar Genomes of White Spruce (Picea glauca): Assembly and Annotation.</title>
        <authorList>
            <person name="Jackman S.D."/>
            <person name="Warren R.L."/>
            <person name="Gibb E.A."/>
            <person name="Vandervalk B.P."/>
            <person name="Mohamadi H."/>
            <person name="Chu J."/>
            <person name="Raymond A."/>
            <person name="Pleasance S."/>
            <person name="Coope R."/>
            <person name="Wildung M.R."/>
            <person name="Ritland C.E."/>
            <person name="Bousquet J."/>
            <person name="Jones S.J."/>
            <person name="Bohlmann J."/>
            <person name="Birol I."/>
        </authorList>
    </citation>
    <scope>NUCLEOTIDE SEQUENCE [LARGE SCALE GENOMIC DNA]</scope>
    <source>
        <tissue evidence="1">Flushing bud</tissue>
    </source>
</reference>
<keyword evidence="1" id="KW-0496">Mitochondrion</keyword>
<geneLocation type="mitochondrion" evidence="1"/>
<protein>
    <submittedName>
        <fullName evidence="1">Uncharacterized protein</fullName>
    </submittedName>
</protein>
<evidence type="ECO:0000313" key="1">
    <source>
        <dbReference type="EMBL" id="KUM49440.1"/>
    </source>
</evidence>
<gene>
    <name evidence="1" type="ORF">ABT39_MTgene3989</name>
</gene>
<comment type="caution">
    <text evidence="1">The sequence shown here is derived from an EMBL/GenBank/DDBJ whole genome shotgun (WGS) entry which is preliminary data.</text>
</comment>
<accession>A0A101M215</accession>
<dbReference type="EMBL" id="LKAM01000003">
    <property type="protein sequence ID" value="KUM49440.1"/>
    <property type="molecule type" value="Genomic_DNA"/>
</dbReference>
<dbReference type="AlphaFoldDB" id="A0A101M215"/>
<organism evidence="1">
    <name type="scientific">Picea glauca</name>
    <name type="common">White spruce</name>
    <name type="synonym">Pinus glauca</name>
    <dbReference type="NCBI Taxonomy" id="3330"/>
    <lineage>
        <taxon>Eukaryota</taxon>
        <taxon>Viridiplantae</taxon>
        <taxon>Streptophyta</taxon>
        <taxon>Embryophyta</taxon>
        <taxon>Tracheophyta</taxon>
        <taxon>Spermatophyta</taxon>
        <taxon>Pinopsida</taxon>
        <taxon>Pinidae</taxon>
        <taxon>Conifers I</taxon>
        <taxon>Pinales</taxon>
        <taxon>Pinaceae</taxon>
        <taxon>Picea</taxon>
    </lineage>
</organism>
<name>A0A101M215_PICGL</name>